<dbReference type="EMBL" id="VNIQ01000001">
    <property type="protein sequence ID" value="TYQ08755.1"/>
    <property type="molecule type" value="Genomic_DNA"/>
</dbReference>
<comment type="caution">
    <text evidence="1">The sequence shown here is derived from an EMBL/GenBank/DDBJ whole genome shotgun (WGS) entry which is preliminary data.</text>
</comment>
<dbReference type="AlphaFoldDB" id="A0A652YYH8"/>
<organism evidence="1">
    <name type="scientific">Nocardia globerula</name>
    <dbReference type="NCBI Taxonomy" id="1818"/>
    <lineage>
        <taxon>Bacteria</taxon>
        <taxon>Bacillati</taxon>
        <taxon>Actinomycetota</taxon>
        <taxon>Actinomycetes</taxon>
        <taxon>Mycobacteriales</taxon>
        <taxon>Nocardiaceae</taxon>
        <taxon>Nocardia</taxon>
    </lineage>
</organism>
<sequence>MTTAGFDTRVSRRSTDNSVDIAGTLWPLYKLEALAIGLVVFVATLAITTSMQPAVLIAAAATVVTWWVRRNFYSRS</sequence>
<gene>
    <name evidence="1" type="ORF">FNL38_1011132</name>
</gene>
<accession>A0A652YYH8</accession>
<protein>
    <submittedName>
        <fullName evidence="1">Uncharacterized protein</fullName>
    </submittedName>
</protein>
<evidence type="ECO:0000313" key="1">
    <source>
        <dbReference type="EMBL" id="TYQ08755.1"/>
    </source>
</evidence>
<proteinExistence type="predicted"/>
<reference evidence="1" key="1">
    <citation type="submission" date="2019-07" db="EMBL/GenBank/DDBJ databases">
        <title>Genomic Encyclopedia of Type Strains, Phase IV (KMG-IV): sequencing the most valuable type-strain genomes for metagenomic binning, comparative biology and taxonomic classification.</title>
        <authorList>
            <person name="Goeker M."/>
        </authorList>
    </citation>
    <scope>NUCLEOTIDE SEQUENCE</scope>
    <source>
        <strain evidence="1">DSM 44596</strain>
    </source>
</reference>
<name>A0A652YYH8_NOCGL</name>